<dbReference type="EMBL" id="BOOP01000061">
    <property type="protein sequence ID" value="GII43473.1"/>
    <property type="molecule type" value="Genomic_DNA"/>
</dbReference>
<sequence>MKRITRAWHRRTYRDSPPISPRAKHWTSPVGAFLVRGVPMLTLIHSSEMCGR</sequence>
<name>A0A8J3XP29_9ACTN</name>
<evidence type="ECO:0000313" key="2">
    <source>
        <dbReference type="Proteomes" id="UP000622547"/>
    </source>
</evidence>
<dbReference type="Proteomes" id="UP000622547">
    <property type="component" value="Unassembled WGS sequence"/>
</dbReference>
<accession>A0A8J3XP29</accession>
<comment type="caution">
    <text evidence="1">The sequence shown here is derived from an EMBL/GenBank/DDBJ whole genome shotgun (WGS) entry which is preliminary data.</text>
</comment>
<protein>
    <submittedName>
        <fullName evidence="1">Uncharacterized protein</fullName>
    </submittedName>
</protein>
<dbReference type="RefSeq" id="WP_204078839.1">
    <property type="nucleotide sequence ID" value="NZ_BAABHI010000028.1"/>
</dbReference>
<dbReference type="AlphaFoldDB" id="A0A8J3XP29"/>
<keyword evidence="2" id="KW-1185">Reference proteome</keyword>
<evidence type="ECO:0000313" key="1">
    <source>
        <dbReference type="EMBL" id="GII43473.1"/>
    </source>
</evidence>
<gene>
    <name evidence="1" type="ORF">Pph01_84760</name>
</gene>
<organism evidence="1 2">
    <name type="scientific">Planotetraspora phitsanulokensis</name>
    <dbReference type="NCBI Taxonomy" id="575192"/>
    <lineage>
        <taxon>Bacteria</taxon>
        <taxon>Bacillati</taxon>
        <taxon>Actinomycetota</taxon>
        <taxon>Actinomycetes</taxon>
        <taxon>Streptosporangiales</taxon>
        <taxon>Streptosporangiaceae</taxon>
        <taxon>Planotetraspora</taxon>
    </lineage>
</organism>
<reference evidence="1 2" key="1">
    <citation type="submission" date="2021-01" db="EMBL/GenBank/DDBJ databases">
        <title>Whole genome shotgun sequence of Planotetraspora phitsanulokensis NBRC 104273.</title>
        <authorList>
            <person name="Komaki H."/>
            <person name="Tamura T."/>
        </authorList>
    </citation>
    <scope>NUCLEOTIDE SEQUENCE [LARGE SCALE GENOMIC DNA]</scope>
    <source>
        <strain evidence="1 2">NBRC 104273</strain>
    </source>
</reference>
<proteinExistence type="predicted"/>